<comment type="subunit">
    <text evidence="3 16">Monomer.</text>
</comment>
<dbReference type="Pfam" id="PF11799">
    <property type="entry name" value="IMS_C"/>
    <property type="match status" value="1"/>
</dbReference>
<comment type="similarity">
    <text evidence="2 16">Belongs to the DNA polymerase type-Y family.</text>
</comment>
<dbReference type="EC" id="2.7.7.7" evidence="16"/>
<evidence type="ECO:0000256" key="13">
    <source>
        <dbReference type="ARBA" id="ARBA00023125"/>
    </source>
</evidence>
<dbReference type="AlphaFoldDB" id="A0A1H6YKV9"/>
<protein>
    <recommendedName>
        <fullName evidence="16">DNA polymerase IV</fullName>
        <shortName evidence="16">Pol IV</shortName>
        <ecNumber evidence="16">2.7.7.7</ecNumber>
    </recommendedName>
</protein>
<evidence type="ECO:0000313" key="19">
    <source>
        <dbReference type="Proteomes" id="UP000199662"/>
    </source>
</evidence>
<dbReference type="GO" id="GO:0006281">
    <property type="term" value="P:DNA repair"/>
    <property type="evidence" value="ECO:0007669"/>
    <property type="project" value="UniProtKB-UniRule"/>
</dbReference>
<feature type="active site" evidence="16">
    <location>
        <position position="104"/>
    </location>
</feature>
<keyword evidence="9 16" id="KW-0479">Metal-binding</keyword>
<comment type="subcellular location">
    <subcellularLocation>
        <location evidence="1 16">Cytoplasm</location>
    </subcellularLocation>
</comment>
<proteinExistence type="inferred from homology"/>
<dbReference type="GO" id="GO:0003684">
    <property type="term" value="F:damaged DNA binding"/>
    <property type="evidence" value="ECO:0007669"/>
    <property type="project" value="InterPro"/>
</dbReference>
<gene>
    <name evidence="16" type="primary">dinB</name>
    <name evidence="18" type="ORF">SAMN05660742_10759</name>
</gene>
<dbReference type="NCBIfam" id="NF002882">
    <property type="entry name" value="PRK03348.1"/>
    <property type="match status" value="1"/>
</dbReference>
<comment type="cofactor">
    <cofactor evidence="16">
        <name>Mg(2+)</name>
        <dbReference type="ChEBI" id="CHEBI:18420"/>
    </cofactor>
    <text evidence="16">Binds 2 magnesium ions per subunit.</text>
</comment>
<dbReference type="InterPro" id="IPR050116">
    <property type="entry name" value="DNA_polymerase-Y"/>
</dbReference>
<dbReference type="EMBL" id="FNZK01000007">
    <property type="protein sequence ID" value="SEJ41931.1"/>
    <property type="molecule type" value="Genomic_DNA"/>
</dbReference>
<dbReference type="HAMAP" id="MF_01113">
    <property type="entry name" value="DNApol_IV"/>
    <property type="match status" value="1"/>
</dbReference>
<keyword evidence="4 16" id="KW-0515">Mutator protein</keyword>
<dbReference type="NCBIfam" id="NF010731">
    <property type="entry name" value="PRK14133.1"/>
    <property type="match status" value="1"/>
</dbReference>
<keyword evidence="5 16" id="KW-0963">Cytoplasm</keyword>
<dbReference type="SUPFAM" id="SSF56672">
    <property type="entry name" value="DNA/RNA polymerases"/>
    <property type="match status" value="1"/>
</dbReference>
<evidence type="ECO:0000259" key="17">
    <source>
        <dbReference type="PROSITE" id="PS50173"/>
    </source>
</evidence>
<comment type="function">
    <text evidence="16">Poorly processive, error-prone DNA polymerase involved in untargeted mutagenesis. Copies undamaged DNA at stalled replication forks, which arise in vivo from mismatched or misaligned primer ends. These misaligned primers can be extended by PolIV. Exhibits no 3'-5' exonuclease (proofreading) activity. May be involved in translesional synthesis, in conjunction with the beta clamp from PolIII.</text>
</comment>
<dbReference type="NCBIfam" id="NF002677">
    <property type="entry name" value="PRK02406.1"/>
    <property type="match status" value="1"/>
</dbReference>
<feature type="binding site" evidence="16">
    <location>
        <position position="103"/>
    </location>
    <ligand>
        <name>Mg(2+)</name>
        <dbReference type="ChEBI" id="CHEBI:18420"/>
    </ligand>
</feature>
<dbReference type="RefSeq" id="WP_091830876.1">
    <property type="nucleotide sequence ID" value="NZ_FNZK01000007.1"/>
</dbReference>
<dbReference type="FunFam" id="3.30.1490.100:FF:000004">
    <property type="entry name" value="DNA polymerase IV"/>
    <property type="match status" value="1"/>
</dbReference>
<dbReference type="InterPro" id="IPR024728">
    <property type="entry name" value="PolY_HhH_motif"/>
</dbReference>
<dbReference type="GO" id="GO:0006261">
    <property type="term" value="P:DNA-templated DNA replication"/>
    <property type="evidence" value="ECO:0007669"/>
    <property type="project" value="UniProtKB-UniRule"/>
</dbReference>
<dbReference type="Pfam" id="PF00817">
    <property type="entry name" value="IMS"/>
    <property type="match status" value="1"/>
</dbReference>
<dbReference type="Proteomes" id="UP000199662">
    <property type="component" value="Unassembled WGS sequence"/>
</dbReference>
<feature type="site" description="Substrate discrimination" evidence="16">
    <location>
        <position position="14"/>
    </location>
</feature>
<dbReference type="GO" id="GO:0042276">
    <property type="term" value="P:error-prone translesion synthesis"/>
    <property type="evidence" value="ECO:0007669"/>
    <property type="project" value="TreeGrafter"/>
</dbReference>
<sequence>MERWIMHVDMDAFFASVEQRDHEAYQKQPVIVGGLSNRGVVSTASYEARSFGIHSAMPMVEARRRCPQGIFVAGNHGLYKAVSKQIFHIFQEFSPLVEPLSLDEAFLDITGMEKITLNQRDYAKLLKKRIKDELGLIASVGIAPNKFLAKLASDLDKPDGLVIIERGLEQSILRDMPIRRLWGVGKKTGEKLQELGFRTIGQIAQASLDELAKYLGKTLSYQLIELANGRDERKVEPERDIQSIGNEITFEQDLLQAAQVEKQFLALAEKVGWRLRLSGVKARTLTIKIRFASFQTITRSQSLIEPTNFDEVIYQMAVNLYRQVKVKESIRLLGITGSNLSLHEEESLFQEDQKKKALYHMMDDLKARFGENIITKANLIQKPHNEKDLPKG</sequence>
<dbReference type="Gene3D" id="1.10.150.20">
    <property type="entry name" value="5' to 3' exonuclease, C-terminal subdomain"/>
    <property type="match status" value="1"/>
</dbReference>
<keyword evidence="13 16" id="KW-0238">DNA-binding</keyword>
<evidence type="ECO:0000256" key="6">
    <source>
        <dbReference type="ARBA" id="ARBA00022679"/>
    </source>
</evidence>
<organism evidence="18 19">
    <name type="scientific">Propionispira arboris</name>
    <dbReference type="NCBI Taxonomy" id="84035"/>
    <lineage>
        <taxon>Bacteria</taxon>
        <taxon>Bacillati</taxon>
        <taxon>Bacillota</taxon>
        <taxon>Negativicutes</taxon>
        <taxon>Selenomonadales</taxon>
        <taxon>Selenomonadaceae</taxon>
        <taxon>Propionispira</taxon>
    </lineage>
</organism>
<dbReference type="GO" id="GO:0009432">
    <property type="term" value="P:SOS response"/>
    <property type="evidence" value="ECO:0007669"/>
    <property type="project" value="TreeGrafter"/>
</dbReference>
<dbReference type="InterPro" id="IPR022880">
    <property type="entry name" value="DNApol_IV"/>
</dbReference>
<dbReference type="SUPFAM" id="SSF100879">
    <property type="entry name" value="Lesion bypass DNA polymerase (Y-family), little finger domain"/>
    <property type="match status" value="1"/>
</dbReference>
<evidence type="ECO:0000256" key="11">
    <source>
        <dbReference type="ARBA" id="ARBA00022842"/>
    </source>
</evidence>
<dbReference type="Pfam" id="PF11798">
    <property type="entry name" value="IMS_HHH"/>
    <property type="match status" value="1"/>
</dbReference>
<keyword evidence="8 16" id="KW-0235">DNA replication</keyword>
<evidence type="ECO:0000256" key="2">
    <source>
        <dbReference type="ARBA" id="ARBA00010945"/>
    </source>
</evidence>
<name>A0A1H6YKV9_9FIRM</name>
<dbReference type="GO" id="GO:0000287">
    <property type="term" value="F:magnesium ion binding"/>
    <property type="evidence" value="ECO:0007669"/>
    <property type="project" value="UniProtKB-UniRule"/>
</dbReference>
<evidence type="ECO:0000256" key="15">
    <source>
        <dbReference type="ARBA" id="ARBA00049244"/>
    </source>
</evidence>
<evidence type="ECO:0000313" key="18">
    <source>
        <dbReference type="EMBL" id="SEJ41931.1"/>
    </source>
</evidence>
<keyword evidence="14 16" id="KW-0234">DNA repair</keyword>
<keyword evidence="7 16" id="KW-0548">Nucleotidyltransferase</keyword>
<evidence type="ECO:0000256" key="12">
    <source>
        <dbReference type="ARBA" id="ARBA00022932"/>
    </source>
</evidence>
<dbReference type="InterPro" id="IPR043502">
    <property type="entry name" value="DNA/RNA_pol_sf"/>
</dbReference>
<dbReference type="GO" id="GO:0005829">
    <property type="term" value="C:cytosol"/>
    <property type="evidence" value="ECO:0007669"/>
    <property type="project" value="TreeGrafter"/>
</dbReference>
<dbReference type="InterPro" id="IPR036775">
    <property type="entry name" value="DNA_pol_Y-fam_lit_finger_sf"/>
</dbReference>
<keyword evidence="19" id="KW-1185">Reference proteome</keyword>
<reference evidence="18 19" key="1">
    <citation type="submission" date="2016-10" db="EMBL/GenBank/DDBJ databases">
        <authorList>
            <person name="de Groot N.N."/>
        </authorList>
    </citation>
    <scope>NUCLEOTIDE SEQUENCE [LARGE SCALE GENOMIC DNA]</scope>
    <source>
        <strain evidence="18 19">DSM 2179</strain>
    </source>
</reference>
<dbReference type="InterPro" id="IPR001126">
    <property type="entry name" value="UmuC"/>
</dbReference>
<dbReference type="Gene3D" id="3.40.1170.60">
    <property type="match status" value="1"/>
</dbReference>
<evidence type="ECO:0000256" key="1">
    <source>
        <dbReference type="ARBA" id="ARBA00004496"/>
    </source>
</evidence>
<dbReference type="FunFam" id="3.40.1170.60:FF:000001">
    <property type="entry name" value="DNA polymerase IV"/>
    <property type="match status" value="1"/>
</dbReference>
<dbReference type="InterPro" id="IPR043128">
    <property type="entry name" value="Rev_trsase/Diguanyl_cyclase"/>
</dbReference>
<dbReference type="GO" id="GO:0003887">
    <property type="term" value="F:DNA-directed DNA polymerase activity"/>
    <property type="evidence" value="ECO:0007669"/>
    <property type="project" value="UniProtKB-UniRule"/>
</dbReference>
<dbReference type="PANTHER" id="PTHR11076">
    <property type="entry name" value="DNA REPAIR POLYMERASE UMUC / TRANSFERASE FAMILY MEMBER"/>
    <property type="match status" value="1"/>
</dbReference>
<keyword evidence="6 16" id="KW-0808">Transferase</keyword>
<evidence type="ECO:0000256" key="4">
    <source>
        <dbReference type="ARBA" id="ARBA00022457"/>
    </source>
</evidence>
<dbReference type="PROSITE" id="PS50173">
    <property type="entry name" value="UMUC"/>
    <property type="match status" value="1"/>
</dbReference>
<dbReference type="STRING" id="84035.SAMN05660742_10759"/>
<evidence type="ECO:0000256" key="5">
    <source>
        <dbReference type="ARBA" id="ARBA00022490"/>
    </source>
</evidence>
<keyword evidence="11 16" id="KW-0460">Magnesium</keyword>
<dbReference type="Gene3D" id="3.30.1490.100">
    <property type="entry name" value="DNA polymerase, Y-family, little finger domain"/>
    <property type="match status" value="1"/>
</dbReference>
<evidence type="ECO:0000256" key="10">
    <source>
        <dbReference type="ARBA" id="ARBA00022763"/>
    </source>
</evidence>
<dbReference type="PANTHER" id="PTHR11076:SF33">
    <property type="entry name" value="DNA POLYMERASE KAPPA"/>
    <property type="match status" value="1"/>
</dbReference>
<keyword evidence="12 16" id="KW-0239">DNA-directed DNA polymerase</keyword>
<evidence type="ECO:0000256" key="7">
    <source>
        <dbReference type="ARBA" id="ARBA00022695"/>
    </source>
</evidence>
<comment type="catalytic activity">
    <reaction evidence="15 16">
        <text>DNA(n) + a 2'-deoxyribonucleoside 5'-triphosphate = DNA(n+1) + diphosphate</text>
        <dbReference type="Rhea" id="RHEA:22508"/>
        <dbReference type="Rhea" id="RHEA-COMP:17339"/>
        <dbReference type="Rhea" id="RHEA-COMP:17340"/>
        <dbReference type="ChEBI" id="CHEBI:33019"/>
        <dbReference type="ChEBI" id="CHEBI:61560"/>
        <dbReference type="ChEBI" id="CHEBI:173112"/>
        <dbReference type="EC" id="2.7.7.7"/>
    </reaction>
</comment>
<evidence type="ECO:0000256" key="3">
    <source>
        <dbReference type="ARBA" id="ARBA00011245"/>
    </source>
</evidence>
<evidence type="ECO:0000256" key="9">
    <source>
        <dbReference type="ARBA" id="ARBA00022723"/>
    </source>
</evidence>
<feature type="domain" description="UmuC" evidence="17">
    <location>
        <begin position="5"/>
        <end position="185"/>
    </location>
</feature>
<feature type="binding site" evidence="16">
    <location>
        <position position="9"/>
    </location>
    <ligand>
        <name>Mg(2+)</name>
        <dbReference type="ChEBI" id="CHEBI:18420"/>
    </ligand>
</feature>
<dbReference type="Gene3D" id="3.30.70.270">
    <property type="match status" value="1"/>
</dbReference>
<evidence type="ECO:0000256" key="8">
    <source>
        <dbReference type="ARBA" id="ARBA00022705"/>
    </source>
</evidence>
<keyword evidence="10 16" id="KW-0227">DNA damage</keyword>
<accession>A0A1H6YKV9</accession>
<evidence type="ECO:0000256" key="16">
    <source>
        <dbReference type="HAMAP-Rule" id="MF_01113"/>
    </source>
</evidence>
<dbReference type="InterPro" id="IPR017961">
    <property type="entry name" value="DNA_pol_Y-fam_little_finger"/>
</dbReference>
<dbReference type="CDD" id="cd03586">
    <property type="entry name" value="PolY_Pol_IV_kappa"/>
    <property type="match status" value="1"/>
</dbReference>
<evidence type="ECO:0000256" key="14">
    <source>
        <dbReference type="ARBA" id="ARBA00023204"/>
    </source>
</evidence>